<protein>
    <submittedName>
        <fullName evidence="2">DinB family protein</fullName>
    </submittedName>
</protein>
<dbReference type="Gene3D" id="1.20.120.450">
    <property type="entry name" value="dinb family like domain"/>
    <property type="match status" value="1"/>
</dbReference>
<evidence type="ECO:0000313" key="3">
    <source>
        <dbReference type="Proteomes" id="UP001595989"/>
    </source>
</evidence>
<keyword evidence="3" id="KW-1185">Reference proteome</keyword>
<organism evidence="2 3">
    <name type="scientific">Virgibacillus kekensis</name>
    <dbReference type="NCBI Taxonomy" id="202261"/>
    <lineage>
        <taxon>Bacteria</taxon>
        <taxon>Bacillati</taxon>
        <taxon>Bacillota</taxon>
        <taxon>Bacilli</taxon>
        <taxon>Bacillales</taxon>
        <taxon>Bacillaceae</taxon>
        <taxon>Virgibacillus</taxon>
    </lineage>
</organism>
<proteinExistence type="predicted"/>
<feature type="domain" description="DinB-like" evidence="1">
    <location>
        <begin position="17"/>
        <end position="142"/>
    </location>
</feature>
<dbReference type="SUPFAM" id="SSF109854">
    <property type="entry name" value="DinB/YfiT-like putative metalloenzymes"/>
    <property type="match status" value="1"/>
</dbReference>
<dbReference type="Proteomes" id="UP001595989">
    <property type="component" value="Unassembled WGS sequence"/>
</dbReference>
<dbReference type="RefSeq" id="WP_390297625.1">
    <property type="nucleotide sequence ID" value="NZ_JBHSFU010000008.1"/>
</dbReference>
<evidence type="ECO:0000313" key="2">
    <source>
        <dbReference type="EMBL" id="MFC4559452.1"/>
    </source>
</evidence>
<comment type="caution">
    <text evidence="2">The sequence shown here is derived from an EMBL/GenBank/DDBJ whole genome shotgun (WGS) entry which is preliminary data.</text>
</comment>
<dbReference type="EMBL" id="JBHSFU010000008">
    <property type="protein sequence ID" value="MFC4559452.1"/>
    <property type="molecule type" value="Genomic_DNA"/>
</dbReference>
<reference evidence="3" key="1">
    <citation type="journal article" date="2019" name="Int. J. Syst. Evol. Microbiol.">
        <title>The Global Catalogue of Microorganisms (GCM) 10K type strain sequencing project: providing services to taxonomists for standard genome sequencing and annotation.</title>
        <authorList>
            <consortium name="The Broad Institute Genomics Platform"/>
            <consortium name="The Broad Institute Genome Sequencing Center for Infectious Disease"/>
            <person name="Wu L."/>
            <person name="Ma J."/>
        </authorList>
    </citation>
    <scope>NUCLEOTIDE SEQUENCE [LARGE SCALE GENOMIC DNA]</scope>
    <source>
        <strain evidence="3">CGMCC 4.7426</strain>
    </source>
</reference>
<sequence length="151" mass="17462">MSVYDKYESAIDTVVQLKEVPDAVLTEPIAPGKWSIKEIVGHMFYWDKFILERMVPDMKKGKTLIPFPDHDTYNAEATGYIDKFNPMEVMDVFAETRKKLSGELQAIDSTERFTIVNEPGDFSPEKLVAIFVEHDEHHFRQIEDKLEHDGI</sequence>
<gene>
    <name evidence="2" type="ORF">ACFO3D_14735</name>
</gene>
<evidence type="ECO:0000259" key="1">
    <source>
        <dbReference type="Pfam" id="PF12867"/>
    </source>
</evidence>
<name>A0ABV9DM58_9BACI</name>
<accession>A0ABV9DM58</accession>
<dbReference type="InterPro" id="IPR034660">
    <property type="entry name" value="DinB/YfiT-like"/>
</dbReference>
<dbReference type="InterPro" id="IPR024775">
    <property type="entry name" value="DinB-like"/>
</dbReference>
<dbReference type="Pfam" id="PF12867">
    <property type="entry name" value="DinB_2"/>
    <property type="match status" value="1"/>
</dbReference>